<gene>
    <name evidence="3" type="ORF">MBUL_00298</name>
</gene>
<organism evidence="3">
    <name type="scientific">Methylobacterium bullatum</name>
    <dbReference type="NCBI Taxonomy" id="570505"/>
    <lineage>
        <taxon>Bacteria</taxon>
        <taxon>Pseudomonadati</taxon>
        <taxon>Pseudomonadota</taxon>
        <taxon>Alphaproteobacteria</taxon>
        <taxon>Hyphomicrobiales</taxon>
        <taxon>Methylobacteriaceae</taxon>
        <taxon>Methylobacterium</taxon>
    </lineage>
</organism>
<protein>
    <recommendedName>
        <fullName evidence="2">4-fold beta flower domain-containing protein</fullName>
    </recommendedName>
</protein>
<evidence type="ECO:0000313" key="3">
    <source>
        <dbReference type="EMBL" id="CAA2099726.1"/>
    </source>
</evidence>
<dbReference type="AlphaFoldDB" id="A0A679IYS6"/>
<name>A0A679IYS6_9HYPH</name>
<dbReference type="EMBL" id="LR743504">
    <property type="protein sequence ID" value="CAA2099726.1"/>
    <property type="molecule type" value="Genomic_DNA"/>
</dbReference>
<evidence type="ECO:0000259" key="2">
    <source>
        <dbReference type="Pfam" id="PF21784"/>
    </source>
</evidence>
<accession>A0A679IYS6</accession>
<reference evidence="3" key="1">
    <citation type="submission" date="2019-12" db="EMBL/GenBank/DDBJ databases">
        <authorList>
            <person name="Cremers G."/>
        </authorList>
    </citation>
    <scope>NUCLEOTIDE SEQUENCE</scope>
    <source>
        <strain evidence="3">Mbul1</strain>
    </source>
</reference>
<sequence>MIEFFDRNGSEAAYCHDGHSLYLWNGRAAAFIHDDKVYAYDGRFIGWADRGWISDEDGACLLFEHDAVGGPHKPQRQAKTTPGPRGSKPARAEPQRAPSRPAASTAWSHRVFSDLI</sequence>
<dbReference type="InterPro" id="IPR048911">
    <property type="entry name" value="Bflower"/>
</dbReference>
<evidence type="ECO:0000256" key="1">
    <source>
        <dbReference type="SAM" id="MobiDB-lite"/>
    </source>
</evidence>
<proteinExistence type="predicted"/>
<feature type="region of interest" description="Disordered" evidence="1">
    <location>
        <begin position="66"/>
        <end position="107"/>
    </location>
</feature>
<feature type="domain" description="4-fold beta flower" evidence="2">
    <location>
        <begin position="3"/>
        <end position="115"/>
    </location>
</feature>
<dbReference type="Pfam" id="PF21784">
    <property type="entry name" value="Bflower"/>
    <property type="match status" value="1"/>
</dbReference>